<dbReference type="EMBL" id="CP002046">
    <property type="protein sequence ID" value="EAP87910.1"/>
    <property type="molecule type" value="Genomic_DNA"/>
</dbReference>
<protein>
    <recommendedName>
        <fullName evidence="2">Secretion system C-terminal sorting domain-containing protein</fullName>
    </recommendedName>
</protein>
<name>A3U6P3_CROAH</name>
<keyword evidence="1" id="KW-0732">Signal</keyword>
<accession>A3U6P3</accession>
<proteinExistence type="predicted"/>
<dbReference type="NCBIfam" id="TIGR04183">
    <property type="entry name" value="Por_Secre_tail"/>
    <property type="match status" value="1"/>
</dbReference>
<dbReference type="STRING" id="216432.CA2559_04105"/>
<dbReference type="AlphaFoldDB" id="A3U6P3"/>
<evidence type="ECO:0000259" key="2">
    <source>
        <dbReference type="Pfam" id="PF18962"/>
    </source>
</evidence>
<evidence type="ECO:0000313" key="3">
    <source>
        <dbReference type="EMBL" id="EAP87910.1"/>
    </source>
</evidence>
<keyword evidence="4" id="KW-1185">Reference proteome</keyword>
<reference evidence="3 4" key="1">
    <citation type="journal article" date="2010" name="J. Bacteriol.">
        <title>The complete genome sequence of Croceibacter atlanticus HTCC2559T.</title>
        <authorList>
            <person name="Oh H.M."/>
            <person name="Kang I."/>
            <person name="Ferriera S."/>
            <person name="Giovannoni S.J."/>
            <person name="Cho J.C."/>
        </authorList>
    </citation>
    <scope>NUCLEOTIDE SEQUENCE [LARGE SCALE GENOMIC DNA]</scope>
    <source>
        <strain evidence="4">ATCC BAA-628 / HTCC2559 / KCTC 12090</strain>
    </source>
</reference>
<dbReference type="HOGENOM" id="CLU_793922_0_0_10"/>
<gene>
    <name evidence="3" type="ordered locus">CA2559_04105</name>
</gene>
<feature type="domain" description="Secretion system C-terminal sorting" evidence="2">
    <location>
        <begin position="283"/>
        <end position="346"/>
    </location>
</feature>
<organism evidence="3 4">
    <name type="scientific">Croceibacter atlanticus (strain ATCC BAA-628 / JCM 21780 / CIP 108009 / IAM 15332 / KCTC 12090 / HTCC2559)</name>
    <dbReference type="NCBI Taxonomy" id="216432"/>
    <lineage>
        <taxon>Bacteria</taxon>
        <taxon>Pseudomonadati</taxon>
        <taxon>Bacteroidota</taxon>
        <taxon>Flavobacteriia</taxon>
        <taxon>Flavobacteriales</taxon>
        <taxon>Flavobacteriaceae</taxon>
        <taxon>Croceibacter</taxon>
    </lineage>
</organism>
<dbReference type="KEGG" id="cat:CA2559_04105"/>
<dbReference type="InterPro" id="IPR026444">
    <property type="entry name" value="Secre_tail"/>
</dbReference>
<dbReference type="InterPro" id="IPR038653">
    <property type="entry name" value="Put_CMD_sf"/>
</dbReference>
<evidence type="ECO:0000313" key="4">
    <source>
        <dbReference type="Proteomes" id="UP000002297"/>
    </source>
</evidence>
<dbReference type="Gene3D" id="2.60.120.890">
    <property type="entry name" value="BT2081, beta-jelly-roll domain"/>
    <property type="match status" value="1"/>
</dbReference>
<evidence type="ECO:0000256" key="1">
    <source>
        <dbReference type="ARBA" id="ARBA00022729"/>
    </source>
</evidence>
<dbReference type="Proteomes" id="UP000002297">
    <property type="component" value="Chromosome"/>
</dbReference>
<sequence length="349" mass="37989">MDFTKLKNNMKPTFYITYILLLAVGYLQAQTLSNGDFETFGVQTTQLYTRDGGAYNGETCMIDGGTIQEAGTYEGVGRPIGFTTTDDAFEQSPSTVEQTTDANSGASAIQLTTNGFDVIGLVGLFEPEVLRQELIPVAYPFTAVPTSIDGFYRHMSGVPRSFPPGTCTSDGQLEETRTYTGAFKVYAVMTKYNETTDEDEIVATVNSEFPNATDYTAFSAPVTVVQPGIIPDKIVFVMSSSPEFISPNPVAIVGSRSFVDDVDFIFPVLSVEETIDKTTNFSVYPNPATSHFSLNTEVPNLEFKLYNISGKLVMQGFAGSKNHQVNISSLTPGMYFLNTKLGATKLIVN</sequence>
<dbReference type="Pfam" id="PF18962">
    <property type="entry name" value="Por_Secre_tail"/>
    <property type="match status" value="1"/>
</dbReference>